<accession>A0ABP9K345</accession>
<comment type="caution">
    <text evidence="1">The sequence shown here is derived from an EMBL/GenBank/DDBJ whole genome shotgun (WGS) entry which is preliminary data.</text>
</comment>
<evidence type="ECO:0000313" key="1">
    <source>
        <dbReference type="EMBL" id="GAA5048514.1"/>
    </source>
</evidence>
<sequence length="88" mass="10016">MPQALLTCRVYRVSAFTWSPDRRLLEPQVRIEIHGFHGPRQAQVVRMHAGLVGRVATSAHQLPDSADELMRQLQSRIDAVQRARTGSW</sequence>
<evidence type="ECO:0008006" key="3">
    <source>
        <dbReference type="Google" id="ProtNLM"/>
    </source>
</evidence>
<evidence type="ECO:0000313" key="2">
    <source>
        <dbReference type="Proteomes" id="UP001500603"/>
    </source>
</evidence>
<protein>
    <recommendedName>
        <fullName evidence="3">DUF304 domain-containing protein</fullName>
    </recommendedName>
</protein>
<name>A0ABP9K345_9NOCA</name>
<organism evidence="1 2">
    <name type="scientific">Nocardia callitridis</name>
    <dbReference type="NCBI Taxonomy" id="648753"/>
    <lineage>
        <taxon>Bacteria</taxon>
        <taxon>Bacillati</taxon>
        <taxon>Actinomycetota</taxon>
        <taxon>Actinomycetes</taxon>
        <taxon>Mycobacteriales</taxon>
        <taxon>Nocardiaceae</taxon>
        <taxon>Nocardia</taxon>
    </lineage>
</organism>
<reference evidence="2" key="1">
    <citation type="journal article" date="2019" name="Int. J. Syst. Evol. Microbiol.">
        <title>The Global Catalogue of Microorganisms (GCM) 10K type strain sequencing project: providing services to taxonomists for standard genome sequencing and annotation.</title>
        <authorList>
            <consortium name="The Broad Institute Genomics Platform"/>
            <consortium name="The Broad Institute Genome Sequencing Center for Infectious Disease"/>
            <person name="Wu L."/>
            <person name="Ma J."/>
        </authorList>
    </citation>
    <scope>NUCLEOTIDE SEQUENCE [LARGE SCALE GENOMIC DNA]</scope>
    <source>
        <strain evidence="2">JCM 18298</strain>
    </source>
</reference>
<proteinExistence type="predicted"/>
<gene>
    <name evidence="1" type="ORF">GCM10023318_16350</name>
</gene>
<keyword evidence="2" id="KW-1185">Reference proteome</keyword>
<dbReference type="EMBL" id="BAABJM010000001">
    <property type="protein sequence ID" value="GAA5048514.1"/>
    <property type="molecule type" value="Genomic_DNA"/>
</dbReference>
<dbReference type="Proteomes" id="UP001500603">
    <property type="component" value="Unassembled WGS sequence"/>
</dbReference>